<proteinExistence type="predicted"/>
<feature type="compositionally biased region" description="Basic and acidic residues" evidence="1">
    <location>
        <begin position="27"/>
        <end position="49"/>
    </location>
</feature>
<organism evidence="2 3">
    <name type="scientific">Streptomyces lancefieldiae</name>
    <dbReference type="NCBI Taxonomy" id="3075520"/>
    <lineage>
        <taxon>Bacteria</taxon>
        <taxon>Bacillati</taxon>
        <taxon>Actinomycetota</taxon>
        <taxon>Actinomycetes</taxon>
        <taxon>Kitasatosporales</taxon>
        <taxon>Streptomycetaceae</taxon>
        <taxon>Streptomyces</taxon>
    </lineage>
</organism>
<reference evidence="2" key="1">
    <citation type="submission" date="2024-05" db="EMBL/GenBank/DDBJ databases">
        <title>30 novel species of actinomycetes from the DSMZ collection.</title>
        <authorList>
            <person name="Nouioui I."/>
        </authorList>
    </citation>
    <scope>NUCLEOTIDE SEQUENCE</scope>
    <source>
        <strain evidence="2">DSM 40712</strain>
    </source>
</reference>
<dbReference type="EMBL" id="JAVRFH010000002">
    <property type="protein sequence ID" value="MDT0609083.1"/>
    <property type="molecule type" value="Genomic_DNA"/>
</dbReference>
<dbReference type="Proteomes" id="UP001180724">
    <property type="component" value="Unassembled WGS sequence"/>
</dbReference>
<name>A0ABU3AFX9_9ACTN</name>
<keyword evidence="3" id="KW-1185">Reference proteome</keyword>
<feature type="region of interest" description="Disordered" evidence="1">
    <location>
        <begin position="25"/>
        <end position="56"/>
    </location>
</feature>
<dbReference type="RefSeq" id="WP_311570678.1">
    <property type="nucleotide sequence ID" value="NZ_JAVRFH010000002.1"/>
</dbReference>
<gene>
    <name evidence="2" type="ORF">RM812_02375</name>
</gene>
<evidence type="ECO:0000313" key="2">
    <source>
        <dbReference type="EMBL" id="MDT0609083.1"/>
    </source>
</evidence>
<evidence type="ECO:0000256" key="1">
    <source>
        <dbReference type="SAM" id="MobiDB-lite"/>
    </source>
</evidence>
<sequence length="56" mass="5839">MGQRVPLLGPTLCQLGILLCEETAGDEAPKVEEDEASKAEGDEASKAEGDEAPEPN</sequence>
<evidence type="ECO:0000313" key="3">
    <source>
        <dbReference type="Proteomes" id="UP001180724"/>
    </source>
</evidence>
<comment type="caution">
    <text evidence="2">The sequence shown here is derived from an EMBL/GenBank/DDBJ whole genome shotgun (WGS) entry which is preliminary data.</text>
</comment>
<accession>A0ABU3AFX9</accession>
<protein>
    <submittedName>
        <fullName evidence="2">Uncharacterized protein</fullName>
    </submittedName>
</protein>